<dbReference type="EMBL" id="CP001101">
    <property type="protein sequence ID" value="ACE05131.1"/>
    <property type="molecule type" value="Genomic_DNA"/>
</dbReference>
<feature type="transmembrane region" description="Helical" evidence="7">
    <location>
        <begin position="227"/>
        <end position="246"/>
    </location>
</feature>
<sequence length="336" mass="37098">MSVSVNRSMSFTDKVRAHLEILDPVTWISVFPCLAGGVMASGAMQPTLHDYFLLLAIFLMFGPLGTGFSQSINDYYDLELDKVNEPTRPIPSGRMTEKEAVWNSVVVCLLALCLGVFLGFYIGGERGLIITSSIVAGLIVAYIYSAPPLKLKKNILTSAPAVGFSYSLVTWFSANALFSEIRPEVYWLAGLNFFMAMALIIMNDFKSAKGDKEGGMKSLTVMIGMKNTFLVSFIMIDLVFLVFAWLEYQWGFYYLVVLMLGGLILNIYMQVKLYADPKGGVAFMGSAVDDVFGNTIGQSEVEEHKAYLRFQIANNVLFLSNNLFAAGAIGMKYMQG</sequence>
<evidence type="ECO:0000256" key="4">
    <source>
        <dbReference type="ARBA" id="ARBA00022989"/>
    </source>
</evidence>
<dbReference type="BioCyc" id="MetaCyc:MONOMER-19717"/>
<dbReference type="InterPro" id="IPR050475">
    <property type="entry name" value="Prenyltransferase_related"/>
</dbReference>
<reference evidence="8" key="1">
    <citation type="submission" date="2008-06" db="EMBL/GenBank/DDBJ databases">
        <title>Complete sequence of Chlorobium phaeobacteroides BS1.</title>
        <authorList>
            <consortium name="US DOE Joint Genome Institute"/>
            <person name="Lucas S."/>
            <person name="Copeland A."/>
            <person name="Lapidus A."/>
            <person name="Glavina del Rio T."/>
            <person name="Dalin E."/>
            <person name="Tice H."/>
            <person name="Bruce D."/>
            <person name="Goodwin L."/>
            <person name="Pitluck S."/>
            <person name="Schmutz J."/>
            <person name="Larimer F."/>
            <person name="Land M."/>
            <person name="Hauser L."/>
            <person name="Kyrpides N."/>
            <person name="Ovchinnikova G."/>
            <person name="Li T."/>
            <person name="Liu Z."/>
            <person name="Zhao F."/>
            <person name="Overmann J."/>
            <person name="Bryant D.A."/>
            <person name="Richardson P."/>
        </authorList>
    </citation>
    <scope>NUCLEOTIDE SEQUENCE [LARGE SCALE GENOMIC DNA]</scope>
    <source>
        <strain evidence="8">BS1</strain>
    </source>
</reference>
<dbReference type="NCBIfam" id="NF009058">
    <property type="entry name" value="PRK12392.1"/>
    <property type="match status" value="1"/>
</dbReference>
<evidence type="ECO:0000256" key="2">
    <source>
        <dbReference type="ARBA" id="ARBA00022475"/>
    </source>
</evidence>
<dbReference type="GO" id="GO:0016020">
    <property type="term" value="C:membrane"/>
    <property type="evidence" value="ECO:0007669"/>
    <property type="project" value="UniProtKB-SubCell"/>
</dbReference>
<dbReference type="GO" id="GO:0015995">
    <property type="term" value="P:chlorophyll biosynthetic process"/>
    <property type="evidence" value="ECO:0007669"/>
    <property type="project" value="UniProtKB-KW"/>
</dbReference>
<dbReference type="Gene3D" id="1.10.357.140">
    <property type="entry name" value="UbiA prenyltransferase"/>
    <property type="match status" value="1"/>
</dbReference>
<evidence type="ECO:0000256" key="6">
    <source>
        <dbReference type="ARBA" id="ARBA00023171"/>
    </source>
</evidence>
<dbReference type="STRING" id="331678.Cphamn1_2226"/>
<dbReference type="KEGG" id="cpb:Cphamn1_2226"/>
<dbReference type="InterPro" id="IPR000537">
    <property type="entry name" value="UbiA_prenyltransferase"/>
</dbReference>
<feature type="transmembrane region" description="Helical" evidence="7">
    <location>
        <begin position="186"/>
        <end position="206"/>
    </location>
</feature>
<protein>
    <submittedName>
        <fullName evidence="8">Bacteriochlorophyll/chlorophyll synthetase</fullName>
    </submittedName>
</protein>
<dbReference type="InterPro" id="IPR006372">
    <property type="entry name" value="Chl_synth"/>
</dbReference>
<evidence type="ECO:0000256" key="7">
    <source>
        <dbReference type="SAM" id="Phobius"/>
    </source>
</evidence>
<evidence type="ECO:0000256" key="5">
    <source>
        <dbReference type="ARBA" id="ARBA00023136"/>
    </source>
</evidence>
<dbReference type="Pfam" id="PF01040">
    <property type="entry name" value="UbiA"/>
    <property type="match status" value="1"/>
</dbReference>
<dbReference type="PANTHER" id="PTHR42723:SF1">
    <property type="entry name" value="CHLOROPHYLL SYNTHASE, CHLOROPLASTIC"/>
    <property type="match status" value="1"/>
</dbReference>
<evidence type="ECO:0000313" key="8">
    <source>
        <dbReference type="EMBL" id="ACE05131.1"/>
    </source>
</evidence>
<feature type="transmembrane region" description="Helical" evidence="7">
    <location>
        <begin position="128"/>
        <end position="144"/>
    </location>
</feature>
<feature type="transmembrane region" description="Helical" evidence="7">
    <location>
        <begin position="156"/>
        <end position="174"/>
    </location>
</feature>
<keyword evidence="3 7" id="KW-0812">Transmembrane</keyword>
<dbReference type="OrthoDB" id="596828at2"/>
<evidence type="ECO:0000256" key="3">
    <source>
        <dbReference type="ARBA" id="ARBA00022692"/>
    </source>
</evidence>
<feature type="transmembrane region" description="Helical" evidence="7">
    <location>
        <begin position="51"/>
        <end position="68"/>
    </location>
</feature>
<dbReference type="InterPro" id="IPR044878">
    <property type="entry name" value="UbiA_sf"/>
</dbReference>
<dbReference type="NCBIfam" id="TIGR01476">
    <property type="entry name" value="chlor_syn_BchG"/>
    <property type="match status" value="1"/>
</dbReference>
<name>B3ENP2_CHLPB</name>
<keyword evidence="6" id="KW-0149">Chlorophyll biosynthesis</keyword>
<dbReference type="HOGENOM" id="CLU_042598_0_0_10"/>
<evidence type="ECO:0000256" key="1">
    <source>
        <dbReference type="ARBA" id="ARBA00004141"/>
    </source>
</evidence>
<keyword evidence="2" id="KW-1003">Cell membrane</keyword>
<dbReference type="AlphaFoldDB" id="B3ENP2"/>
<organism evidence="8">
    <name type="scientific">Chlorobium phaeobacteroides (strain BS1)</name>
    <dbReference type="NCBI Taxonomy" id="331678"/>
    <lineage>
        <taxon>Bacteria</taxon>
        <taxon>Pseudomonadati</taxon>
        <taxon>Chlorobiota</taxon>
        <taxon>Chlorobiia</taxon>
        <taxon>Chlorobiales</taxon>
        <taxon>Chlorobiaceae</taxon>
        <taxon>Chlorobium/Pelodictyon group</taxon>
        <taxon>Chlorobium</taxon>
    </lineage>
</organism>
<dbReference type="eggNOG" id="COG0382">
    <property type="taxonomic scope" value="Bacteria"/>
</dbReference>
<proteinExistence type="predicted"/>
<keyword evidence="4 7" id="KW-1133">Transmembrane helix</keyword>
<dbReference type="GO" id="GO:0016765">
    <property type="term" value="F:transferase activity, transferring alkyl or aryl (other than methyl) groups"/>
    <property type="evidence" value="ECO:0007669"/>
    <property type="project" value="InterPro"/>
</dbReference>
<feature type="transmembrane region" description="Helical" evidence="7">
    <location>
        <begin position="100"/>
        <end position="122"/>
    </location>
</feature>
<comment type="subcellular location">
    <subcellularLocation>
        <location evidence="1">Membrane</location>
        <topology evidence="1">Multi-pass membrane protein</topology>
    </subcellularLocation>
</comment>
<accession>B3ENP2</accession>
<dbReference type="PANTHER" id="PTHR42723">
    <property type="entry name" value="CHLOROPHYLL SYNTHASE"/>
    <property type="match status" value="1"/>
</dbReference>
<feature type="transmembrane region" description="Helical" evidence="7">
    <location>
        <begin position="21"/>
        <end position="39"/>
    </location>
</feature>
<gene>
    <name evidence="8" type="ordered locus">Cphamn1_2226</name>
</gene>
<feature type="transmembrane region" description="Helical" evidence="7">
    <location>
        <begin position="252"/>
        <end position="269"/>
    </location>
</feature>
<keyword evidence="5 7" id="KW-0472">Membrane</keyword>